<evidence type="ECO:0000259" key="8">
    <source>
        <dbReference type="Pfam" id="PF00696"/>
    </source>
</evidence>
<sequence>MDSKLIVIAIGGNSLIEDSKHVTVSAQYEAAAKTAHHIARLVKEGHRVVIAHGNGPQVGYILLRAEYARKILHTVPLDSCVADTQGAIGYQLQRALDNEFAALGLKENVVTVVTQVEVDPKDKSFENPTKPIGSFMTQEEALSHKENDGWAIMEDAGRGYRRVVASPKPKRIVELETIRTLLDNNIIVIAAGGGGIPVVRDSDGALQGKEAVIDKDLAAAILAKDLNADLFVISTAVEKVCLNYGKPNQMELSEITVADCDKYIAEGHFAPGSMLPKIQAIKDFVSTTGNTGLITDPAHLYDALYHGSGTKVVSK</sequence>
<dbReference type="InterPro" id="IPR036393">
    <property type="entry name" value="AceGlu_kinase-like_sf"/>
</dbReference>
<gene>
    <name evidence="9" type="primary">arcC</name>
    <name evidence="9" type="ORF">FYJ80_07415</name>
</gene>
<evidence type="ECO:0000256" key="2">
    <source>
        <dbReference type="ARBA" id="ARBA00022679"/>
    </source>
</evidence>
<dbReference type="EMBL" id="VUNN01000013">
    <property type="protein sequence ID" value="MSU06603.1"/>
    <property type="molecule type" value="Genomic_DNA"/>
</dbReference>
<accession>A0A7X2PDV4</accession>
<dbReference type="PROSITE" id="PS01128">
    <property type="entry name" value="SHIKIMATE_KINASE"/>
    <property type="match status" value="1"/>
</dbReference>
<dbReference type="CDD" id="cd04235">
    <property type="entry name" value="AAK_CK"/>
    <property type="match status" value="1"/>
</dbReference>
<dbReference type="AlphaFoldDB" id="A0A7X2PDV4"/>
<dbReference type="Proteomes" id="UP000460549">
    <property type="component" value="Unassembled WGS sequence"/>
</dbReference>
<dbReference type="GO" id="GO:0005524">
    <property type="term" value="F:ATP binding"/>
    <property type="evidence" value="ECO:0007669"/>
    <property type="project" value="UniProtKB-KW"/>
</dbReference>
<dbReference type="InterPro" id="IPR023000">
    <property type="entry name" value="Shikimate_kinase_CS"/>
</dbReference>
<dbReference type="PIRSF" id="PIRSF000723">
    <property type="entry name" value="Carbamate_kin"/>
    <property type="match status" value="1"/>
</dbReference>
<protein>
    <recommendedName>
        <fullName evidence="6 7">Carbamate kinase</fullName>
    </recommendedName>
</protein>
<name>A0A7X2PDV4_9SPIO</name>
<proteinExistence type="inferred from homology"/>
<evidence type="ECO:0000256" key="1">
    <source>
        <dbReference type="ARBA" id="ARBA00011066"/>
    </source>
</evidence>
<dbReference type="Gene3D" id="3.40.1160.10">
    <property type="entry name" value="Acetylglutamate kinase-like"/>
    <property type="match status" value="1"/>
</dbReference>
<evidence type="ECO:0000256" key="4">
    <source>
        <dbReference type="ARBA" id="ARBA00022777"/>
    </source>
</evidence>
<dbReference type="NCBIfam" id="NF009007">
    <property type="entry name" value="PRK12352.1"/>
    <property type="match status" value="1"/>
</dbReference>
<dbReference type="GO" id="GO:0005829">
    <property type="term" value="C:cytosol"/>
    <property type="evidence" value="ECO:0007669"/>
    <property type="project" value="TreeGrafter"/>
</dbReference>
<evidence type="ECO:0000256" key="6">
    <source>
        <dbReference type="NCBIfam" id="TIGR00746"/>
    </source>
</evidence>
<dbReference type="PANTHER" id="PTHR30409">
    <property type="entry name" value="CARBAMATE KINASE"/>
    <property type="match status" value="1"/>
</dbReference>
<dbReference type="GO" id="GO:0019546">
    <property type="term" value="P:L-arginine deiminase pathway"/>
    <property type="evidence" value="ECO:0007669"/>
    <property type="project" value="TreeGrafter"/>
</dbReference>
<dbReference type="InterPro" id="IPR001048">
    <property type="entry name" value="Asp/Glu/Uridylate_kinase"/>
</dbReference>
<dbReference type="InterPro" id="IPR003964">
    <property type="entry name" value="Carb_kinase"/>
</dbReference>
<evidence type="ECO:0000256" key="7">
    <source>
        <dbReference type="PIRNR" id="PIRNR000723"/>
    </source>
</evidence>
<evidence type="ECO:0000256" key="5">
    <source>
        <dbReference type="ARBA" id="ARBA00022840"/>
    </source>
</evidence>
<dbReference type="GO" id="GO:0008804">
    <property type="term" value="F:carbamate kinase activity"/>
    <property type="evidence" value="ECO:0007669"/>
    <property type="project" value="UniProtKB-UniRule"/>
</dbReference>
<dbReference type="FunFam" id="3.40.1160.10:FF:000007">
    <property type="entry name" value="Carbamate kinase"/>
    <property type="match status" value="1"/>
</dbReference>
<evidence type="ECO:0000313" key="10">
    <source>
        <dbReference type="Proteomes" id="UP000460549"/>
    </source>
</evidence>
<keyword evidence="4 7" id="KW-0418">Kinase</keyword>
<feature type="domain" description="Aspartate/glutamate/uridylate kinase" evidence="8">
    <location>
        <begin position="4"/>
        <end position="287"/>
    </location>
</feature>
<evidence type="ECO:0000256" key="3">
    <source>
        <dbReference type="ARBA" id="ARBA00022741"/>
    </source>
</evidence>
<dbReference type="SUPFAM" id="SSF53633">
    <property type="entry name" value="Carbamate kinase-like"/>
    <property type="match status" value="1"/>
</dbReference>
<dbReference type="NCBIfam" id="TIGR00746">
    <property type="entry name" value="arcC"/>
    <property type="match status" value="1"/>
</dbReference>
<keyword evidence="2 7" id="KW-0808">Transferase</keyword>
<dbReference type="PANTHER" id="PTHR30409:SF1">
    <property type="entry name" value="CARBAMATE KINASE-RELATED"/>
    <property type="match status" value="1"/>
</dbReference>
<reference evidence="9 10" key="1">
    <citation type="submission" date="2019-08" db="EMBL/GenBank/DDBJ databases">
        <title>In-depth cultivation of the pig gut microbiome towards novel bacterial diversity and tailored functional studies.</title>
        <authorList>
            <person name="Wylensek D."/>
            <person name="Hitch T.C.A."/>
            <person name="Clavel T."/>
        </authorList>
    </citation>
    <scope>NUCLEOTIDE SEQUENCE [LARGE SCALE GENOMIC DNA]</scope>
    <source>
        <strain evidence="9 10">NM-380-WT-3C1</strain>
    </source>
</reference>
<dbReference type="RefSeq" id="WP_154425573.1">
    <property type="nucleotide sequence ID" value="NZ_VUNN01000013.1"/>
</dbReference>
<dbReference type="Pfam" id="PF00696">
    <property type="entry name" value="AA_kinase"/>
    <property type="match status" value="1"/>
</dbReference>
<keyword evidence="3" id="KW-0547">Nucleotide-binding</keyword>
<comment type="caution">
    <text evidence="9">The sequence shown here is derived from an EMBL/GenBank/DDBJ whole genome shotgun (WGS) entry which is preliminary data.</text>
</comment>
<comment type="similarity">
    <text evidence="1 7">Belongs to the carbamate kinase family.</text>
</comment>
<keyword evidence="5" id="KW-0067">ATP-binding</keyword>
<keyword evidence="10" id="KW-1185">Reference proteome</keyword>
<organism evidence="9 10">
    <name type="scientific">Bullifex porci</name>
    <dbReference type="NCBI Taxonomy" id="2606638"/>
    <lineage>
        <taxon>Bacteria</taxon>
        <taxon>Pseudomonadati</taxon>
        <taxon>Spirochaetota</taxon>
        <taxon>Spirochaetia</taxon>
        <taxon>Spirochaetales</taxon>
        <taxon>Spirochaetaceae</taxon>
        <taxon>Bullifex</taxon>
    </lineage>
</organism>
<dbReference type="PRINTS" id="PR01469">
    <property type="entry name" value="CARBMTKINASE"/>
</dbReference>
<evidence type="ECO:0000313" key="9">
    <source>
        <dbReference type="EMBL" id="MSU06603.1"/>
    </source>
</evidence>